<name>A0A1E7Q350_9GAMM</name>
<evidence type="ECO:0000256" key="6">
    <source>
        <dbReference type="SAM" id="SignalP"/>
    </source>
</evidence>
<dbReference type="Pfam" id="PF06629">
    <property type="entry name" value="MipA"/>
    <property type="match status" value="1"/>
</dbReference>
<dbReference type="PANTHER" id="PTHR38776">
    <property type="entry name" value="MLTA-INTERACTING PROTEIN-RELATED"/>
    <property type="match status" value="1"/>
</dbReference>
<feature type="signal peptide" evidence="6">
    <location>
        <begin position="1"/>
        <end position="17"/>
    </location>
</feature>
<keyword evidence="4" id="KW-0472">Membrane</keyword>
<gene>
    <name evidence="7" type="ORF">BI198_02555</name>
</gene>
<keyword evidence="3 6" id="KW-0732">Signal</keyword>
<keyword evidence="8" id="KW-1185">Reference proteome</keyword>
<evidence type="ECO:0000313" key="8">
    <source>
        <dbReference type="Proteomes" id="UP000242258"/>
    </source>
</evidence>
<dbReference type="AlphaFoldDB" id="A0A1E7Q350"/>
<feature type="chain" id="PRO_5009200300" description="Structural protein MipA" evidence="6">
    <location>
        <begin position="18"/>
        <end position="284"/>
    </location>
</feature>
<evidence type="ECO:0000256" key="1">
    <source>
        <dbReference type="ARBA" id="ARBA00004442"/>
    </source>
</evidence>
<keyword evidence="5" id="KW-0998">Cell outer membrane</keyword>
<sequence>MRYFALLLLFCTISISANEVTDCDSDDCVDKSQLMLSLTLGYGQRSNPLYGGAELPLILLPDVYYYTEHWFFDNGKLGASWSLNPEWQLSFIGQLNAEKGYFQKWFGSNFTPFTYSNSSLPESTAVEKAAAKTASIQQVSKRPTAFDAGLQLDWFKQSWHGQAIIWQDISHSYNGQHASVSLAKQWQHTTGWWQFTGRLLWKSAKLMDTYYGINHDEVFNIQHYHAKASLQPEISLQWRQPLTNRATLVGFFRYLYLDDAMTNSPLTRSDHITTWFFGVNYRFY</sequence>
<proteinExistence type="inferred from homology"/>
<comment type="subcellular location">
    <subcellularLocation>
        <location evidence="1">Cell outer membrane</location>
    </subcellularLocation>
</comment>
<evidence type="ECO:0000256" key="3">
    <source>
        <dbReference type="ARBA" id="ARBA00022729"/>
    </source>
</evidence>
<evidence type="ECO:0000256" key="4">
    <source>
        <dbReference type="ARBA" id="ARBA00023136"/>
    </source>
</evidence>
<dbReference type="PANTHER" id="PTHR38776:SF1">
    <property type="entry name" value="MLTA-INTERACTING PROTEIN-RELATED"/>
    <property type="match status" value="1"/>
</dbReference>
<evidence type="ECO:0000256" key="5">
    <source>
        <dbReference type="ARBA" id="ARBA00023237"/>
    </source>
</evidence>
<evidence type="ECO:0000313" key="7">
    <source>
        <dbReference type="EMBL" id="OEY68577.1"/>
    </source>
</evidence>
<evidence type="ECO:0000256" key="2">
    <source>
        <dbReference type="ARBA" id="ARBA00005722"/>
    </source>
</evidence>
<dbReference type="Proteomes" id="UP000242258">
    <property type="component" value="Unassembled WGS sequence"/>
</dbReference>
<reference evidence="8" key="1">
    <citation type="submission" date="2016-09" db="EMBL/GenBank/DDBJ databases">
        <authorList>
            <person name="Wan X."/>
            <person name="Hou S."/>
        </authorList>
    </citation>
    <scope>NUCLEOTIDE SEQUENCE [LARGE SCALE GENOMIC DNA]</scope>
    <source>
        <strain evidence="8">KH87</strain>
    </source>
</reference>
<dbReference type="GO" id="GO:0009279">
    <property type="term" value="C:cell outer membrane"/>
    <property type="evidence" value="ECO:0007669"/>
    <property type="project" value="UniProtKB-SubCell"/>
</dbReference>
<dbReference type="STRING" id="1628148.BI198_02555"/>
<dbReference type="InterPro" id="IPR010583">
    <property type="entry name" value="MipA"/>
</dbReference>
<comment type="caution">
    <text evidence="7">The sequence shown here is derived from an EMBL/GenBank/DDBJ whole genome shotgun (WGS) entry which is preliminary data.</text>
</comment>
<organism evidence="7 8">
    <name type="scientific">Rheinheimera salexigens</name>
    <dbReference type="NCBI Taxonomy" id="1628148"/>
    <lineage>
        <taxon>Bacteria</taxon>
        <taxon>Pseudomonadati</taxon>
        <taxon>Pseudomonadota</taxon>
        <taxon>Gammaproteobacteria</taxon>
        <taxon>Chromatiales</taxon>
        <taxon>Chromatiaceae</taxon>
        <taxon>Rheinheimera</taxon>
    </lineage>
</organism>
<dbReference type="EMBL" id="MKEK01000001">
    <property type="protein sequence ID" value="OEY68577.1"/>
    <property type="molecule type" value="Genomic_DNA"/>
</dbReference>
<comment type="similarity">
    <text evidence="2">Belongs to the MipA/OmpV family.</text>
</comment>
<protein>
    <recommendedName>
        <fullName evidence="9">Structural protein MipA</fullName>
    </recommendedName>
</protein>
<evidence type="ECO:0008006" key="9">
    <source>
        <dbReference type="Google" id="ProtNLM"/>
    </source>
</evidence>
<accession>A0A1E7Q350</accession>